<feature type="transmembrane region" description="Helical" evidence="5">
    <location>
        <begin position="406"/>
        <end position="429"/>
    </location>
</feature>
<gene>
    <name evidence="6" type="ORF">CHC_T00005091001</name>
</gene>
<dbReference type="SUPFAM" id="SSF81340">
    <property type="entry name" value="Clc chloride channel"/>
    <property type="match status" value="1"/>
</dbReference>
<name>R7QI83_CHOCR</name>
<feature type="transmembrane region" description="Helical" evidence="5">
    <location>
        <begin position="206"/>
        <end position="224"/>
    </location>
</feature>
<evidence type="ECO:0000256" key="1">
    <source>
        <dbReference type="ARBA" id="ARBA00004141"/>
    </source>
</evidence>
<dbReference type="InterPro" id="IPR050368">
    <property type="entry name" value="ClC-type_chloride_channel"/>
</dbReference>
<feature type="transmembrane region" description="Helical" evidence="5">
    <location>
        <begin position="354"/>
        <end position="375"/>
    </location>
</feature>
<dbReference type="PANTHER" id="PTHR43427:SF12">
    <property type="entry name" value="CHLORIDE TRANSPORTER"/>
    <property type="match status" value="1"/>
</dbReference>
<dbReference type="OrthoDB" id="4564at2759"/>
<evidence type="ECO:0000256" key="3">
    <source>
        <dbReference type="ARBA" id="ARBA00022989"/>
    </source>
</evidence>
<dbReference type="GO" id="GO:0016020">
    <property type="term" value="C:membrane"/>
    <property type="evidence" value="ECO:0007669"/>
    <property type="project" value="UniProtKB-SubCell"/>
</dbReference>
<dbReference type="KEGG" id="ccp:CHC_T00005091001"/>
<feature type="transmembrane region" description="Helical" evidence="5">
    <location>
        <begin position="179"/>
        <end position="200"/>
    </location>
</feature>
<feature type="transmembrane region" description="Helical" evidence="5">
    <location>
        <begin position="525"/>
        <end position="546"/>
    </location>
</feature>
<dbReference type="InterPro" id="IPR001807">
    <property type="entry name" value="ClC"/>
</dbReference>
<evidence type="ECO:0000313" key="7">
    <source>
        <dbReference type="Proteomes" id="UP000012073"/>
    </source>
</evidence>
<reference evidence="7" key="1">
    <citation type="journal article" date="2013" name="Proc. Natl. Acad. Sci. U.S.A.">
        <title>Genome structure and metabolic features in the red seaweed Chondrus crispus shed light on evolution of the Archaeplastida.</title>
        <authorList>
            <person name="Collen J."/>
            <person name="Porcel B."/>
            <person name="Carre W."/>
            <person name="Ball S.G."/>
            <person name="Chaparro C."/>
            <person name="Tonon T."/>
            <person name="Barbeyron T."/>
            <person name="Michel G."/>
            <person name="Noel B."/>
            <person name="Valentin K."/>
            <person name="Elias M."/>
            <person name="Artiguenave F."/>
            <person name="Arun A."/>
            <person name="Aury J.M."/>
            <person name="Barbosa-Neto J.F."/>
            <person name="Bothwell J.H."/>
            <person name="Bouget F.Y."/>
            <person name="Brillet L."/>
            <person name="Cabello-Hurtado F."/>
            <person name="Capella-Gutierrez S."/>
            <person name="Charrier B."/>
            <person name="Cladiere L."/>
            <person name="Cock J.M."/>
            <person name="Coelho S.M."/>
            <person name="Colleoni C."/>
            <person name="Czjzek M."/>
            <person name="Da Silva C."/>
            <person name="Delage L."/>
            <person name="Denoeud F."/>
            <person name="Deschamps P."/>
            <person name="Dittami S.M."/>
            <person name="Gabaldon T."/>
            <person name="Gachon C.M."/>
            <person name="Groisillier A."/>
            <person name="Herve C."/>
            <person name="Jabbari K."/>
            <person name="Katinka M."/>
            <person name="Kloareg B."/>
            <person name="Kowalczyk N."/>
            <person name="Labadie K."/>
            <person name="Leblanc C."/>
            <person name="Lopez P.J."/>
            <person name="McLachlan D.H."/>
            <person name="Meslet-Cladiere L."/>
            <person name="Moustafa A."/>
            <person name="Nehr Z."/>
            <person name="Nyvall Collen P."/>
            <person name="Panaud O."/>
            <person name="Partensky F."/>
            <person name="Poulain J."/>
            <person name="Rensing S.A."/>
            <person name="Rousvoal S."/>
            <person name="Samson G."/>
            <person name="Symeonidi A."/>
            <person name="Weissenbach J."/>
            <person name="Zambounis A."/>
            <person name="Wincker P."/>
            <person name="Boyen C."/>
        </authorList>
    </citation>
    <scope>NUCLEOTIDE SEQUENCE [LARGE SCALE GENOMIC DNA]</scope>
    <source>
        <strain evidence="7">cv. Stackhouse</strain>
    </source>
</reference>
<dbReference type="AlphaFoldDB" id="R7QI83"/>
<keyword evidence="3 5" id="KW-1133">Transmembrane helix</keyword>
<dbReference type="InterPro" id="IPR014743">
    <property type="entry name" value="Cl-channel_core"/>
</dbReference>
<feature type="transmembrane region" description="Helical" evidence="5">
    <location>
        <begin position="236"/>
        <end position="257"/>
    </location>
</feature>
<dbReference type="OMA" id="IWPTSGL"/>
<dbReference type="Gramene" id="CDF37125">
    <property type="protein sequence ID" value="CDF37125"/>
    <property type="gene ID" value="CHC_T00005091001"/>
</dbReference>
<feature type="transmembrane region" description="Helical" evidence="5">
    <location>
        <begin position="89"/>
        <end position="111"/>
    </location>
</feature>
<dbReference type="RefSeq" id="XP_005716944.1">
    <property type="nucleotide sequence ID" value="XM_005716887.1"/>
</dbReference>
<keyword evidence="2 5" id="KW-0812">Transmembrane</keyword>
<feature type="transmembrane region" description="Helical" evidence="5">
    <location>
        <begin position="313"/>
        <end position="334"/>
    </location>
</feature>
<dbReference type="EMBL" id="HG001818">
    <property type="protein sequence ID" value="CDF37125.1"/>
    <property type="molecule type" value="Genomic_DNA"/>
</dbReference>
<dbReference type="PRINTS" id="PR00762">
    <property type="entry name" value="CLCHANNEL"/>
</dbReference>
<organism evidence="6 7">
    <name type="scientific">Chondrus crispus</name>
    <name type="common">Carrageen Irish moss</name>
    <name type="synonym">Polymorpha crispa</name>
    <dbReference type="NCBI Taxonomy" id="2769"/>
    <lineage>
        <taxon>Eukaryota</taxon>
        <taxon>Rhodophyta</taxon>
        <taxon>Florideophyceae</taxon>
        <taxon>Rhodymeniophycidae</taxon>
        <taxon>Gigartinales</taxon>
        <taxon>Gigartinaceae</taxon>
        <taxon>Chondrus</taxon>
    </lineage>
</organism>
<protein>
    <recommendedName>
        <fullName evidence="8">Chloride channel protein</fullName>
    </recommendedName>
</protein>
<evidence type="ECO:0008006" key="8">
    <source>
        <dbReference type="Google" id="ProtNLM"/>
    </source>
</evidence>
<evidence type="ECO:0000256" key="2">
    <source>
        <dbReference type="ARBA" id="ARBA00022692"/>
    </source>
</evidence>
<feature type="transmembrane region" description="Helical" evidence="5">
    <location>
        <begin position="494"/>
        <end position="513"/>
    </location>
</feature>
<feature type="transmembrane region" description="Helical" evidence="5">
    <location>
        <begin position="461"/>
        <end position="488"/>
    </location>
</feature>
<keyword evidence="4 5" id="KW-0472">Membrane</keyword>
<proteinExistence type="predicted"/>
<dbReference type="Pfam" id="PF00654">
    <property type="entry name" value="Voltage_CLC"/>
    <property type="match status" value="1"/>
</dbReference>
<dbReference type="GO" id="GO:0015108">
    <property type="term" value="F:chloride transmembrane transporter activity"/>
    <property type="evidence" value="ECO:0007669"/>
    <property type="project" value="InterPro"/>
</dbReference>
<sequence>MQAAAPDTYTPIGDAVDNASNLASASTASAHEKTPLIAIPAPTDPSPAQRSFPRLLEEPAGPDIDVHNRFGFQAFFDDITNLQSGTVPVSLFIAAVIGVLCGVAAFLYYTMLEFFLEFLWKTLPEQLAESFPMWLPCFHWVWIPIVGMICAILVGVSIKVMGFPGDLAYTVKCVHKMGYVPIGHAPAMVASSQLSILGGGSLGPEAPLVAICASIAGWVSIYLFKQKYKNVVRKHTLCGMACALAAFFGVPLGGSLFALEINSRLGYEYFEHALEAIFSGVTCLVVFRGMAGLPIGPIYFFTPETLKDSSAKLVCIGAILGLVGAGIAAIFAHGHWAVVKKLDQFNISSDPLKLSIFGGVGVVTLGLLIPQTFFWGEFEMQTIGSLSPASSLPHIWPTSGLNGFEITGFTTAFIVGVAKLIAISFTVAGGYRGGFIFPFFAAGAAFGRAICFLFPSIPPVVAILSVAAGINVAITRTALATPLILAGLAGEVNATSPVLAASLCAVFATYYMVCTPFLSSARRTISTFLLNLATNVALIISFAPFFNSTYSLSFSLSKAVKRSSNLSCILTHSWVSGERRTRARKLSMSFHPRVVQTSRVPRFLIVWLAKLLACTEPTPMCLVITAG</sequence>
<feature type="transmembrane region" description="Helical" evidence="5">
    <location>
        <begin position="131"/>
        <end position="158"/>
    </location>
</feature>
<dbReference type="Gene3D" id="1.10.3080.10">
    <property type="entry name" value="Clc chloride channel"/>
    <property type="match status" value="1"/>
</dbReference>
<feature type="transmembrane region" description="Helical" evidence="5">
    <location>
        <begin position="277"/>
        <end position="301"/>
    </location>
</feature>
<keyword evidence="7" id="KW-1185">Reference proteome</keyword>
<evidence type="ECO:0000313" key="6">
    <source>
        <dbReference type="EMBL" id="CDF37125.1"/>
    </source>
</evidence>
<feature type="transmembrane region" description="Helical" evidence="5">
    <location>
        <begin position="435"/>
        <end position="454"/>
    </location>
</feature>
<dbReference type="GeneID" id="17324657"/>
<accession>R7QI83</accession>
<evidence type="ECO:0000256" key="4">
    <source>
        <dbReference type="ARBA" id="ARBA00023136"/>
    </source>
</evidence>
<comment type="subcellular location">
    <subcellularLocation>
        <location evidence="1">Membrane</location>
        <topology evidence="1">Multi-pass membrane protein</topology>
    </subcellularLocation>
</comment>
<evidence type="ECO:0000256" key="5">
    <source>
        <dbReference type="SAM" id="Phobius"/>
    </source>
</evidence>
<dbReference type="PANTHER" id="PTHR43427">
    <property type="entry name" value="CHLORIDE CHANNEL PROTEIN CLC-E"/>
    <property type="match status" value="1"/>
</dbReference>
<dbReference type="Proteomes" id="UP000012073">
    <property type="component" value="Unassembled WGS sequence"/>
</dbReference>
<dbReference type="CDD" id="cd00400">
    <property type="entry name" value="Voltage_gated_ClC"/>
    <property type="match status" value="1"/>
</dbReference>